<keyword evidence="1" id="KW-1133">Transmembrane helix</keyword>
<evidence type="ECO:0008006" key="4">
    <source>
        <dbReference type="Google" id="ProtNLM"/>
    </source>
</evidence>
<comment type="caution">
    <text evidence="2">The sequence shown here is derived from an EMBL/GenBank/DDBJ whole genome shotgun (WGS) entry which is preliminary data.</text>
</comment>
<dbReference type="InterPro" id="IPR046295">
    <property type="entry name" value="DUF6332"/>
</dbReference>
<sequence length="121" mass="12542">MRPAGVFPRRAHGCLNRPMENHGGGSFTGRTPRTQADRDAITVEIGYALCSAAFAAALVCAAVVGPVFTFGLSGGPRRALILAGTTMACLVFAARVVAVLIRFRPGATTQPSQPGRTSPDS</sequence>
<keyword evidence="3" id="KW-1185">Reference proteome</keyword>
<keyword evidence="1" id="KW-0812">Transmembrane</keyword>
<evidence type="ECO:0000313" key="2">
    <source>
        <dbReference type="EMBL" id="GAA3901555.1"/>
    </source>
</evidence>
<organism evidence="2 3">
    <name type="scientific">Streptomyces lannensis</name>
    <dbReference type="NCBI Taxonomy" id="766498"/>
    <lineage>
        <taxon>Bacteria</taxon>
        <taxon>Bacillati</taxon>
        <taxon>Actinomycetota</taxon>
        <taxon>Actinomycetes</taxon>
        <taxon>Kitasatosporales</taxon>
        <taxon>Streptomycetaceae</taxon>
        <taxon>Streptomyces</taxon>
    </lineage>
</organism>
<proteinExistence type="predicted"/>
<protein>
    <recommendedName>
        <fullName evidence="4">Integral membrane protein</fullName>
    </recommendedName>
</protein>
<evidence type="ECO:0000313" key="3">
    <source>
        <dbReference type="Proteomes" id="UP001501563"/>
    </source>
</evidence>
<feature type="transmembrane region" description="Helical" evidence="1">
    <location>
        <begin position="80"/>
        <end position="101"/>
    </location>
</feature>
<accession>A0ABP7LL17</accession>
<keyword evidence="1" id="KW-0472">Membrane</keyword>
<feature type="transmembrane region" description="Helical" evidence="1">
    <location>
        <begin position="45"/>
        <end position="68"/>
    </location>
</feature>
<reference evidence="3" key="1">
    <citation type="journal article" date="2019" name="Int. J. Syst. Evol. Microbiol.">
        <title>The Global Catalogue of Microorganisms (GCM) 10K type strain sequencing project: providing services to taxonomists for standard genome sequencing and annotation.</title>
        <authorList>
            <consortium name="The Broad Institute Genomics Platform"/>
            <consortium name="The Broad Institute Genome Sequencing Center for Infectious Disease"/>
            <person name="Wu L."/>
            <person name="Ma J."/>
        </authorList>
    </citation>
    <scope>NUCLEOTIDE SEQUENCE [LARGE SCALE GENOMIC DNA]</scope>
    <source>
        <strain evidence="3">JCM 16578</strain>
    </source>
</reference>
<evidence type="ECO:0000256" key="1">
    <source>
        <dbReference type="SAM" id="Phobius"/>
    </source>
</evidence>
<name>A0ABP7LL17_9ACTN</name>
<dbReference type="Pfam" id="PF19857">
    <property type="entry name" value="DUF6332"/>
    <property type="match status" value="1"/>
</dbReference>
<dbReference type="Proteomes" id="UP001501563">
    <property type="component" value="Unassembled WGS sequence"/>
</dbReference>
<dbReference type="EMBL" id="BAAAZA010000048">
    <property type="protein sequence ID" value="GAA3901555.1"/>
    <property type="molecule type" value="Genomic_DNA"/>
</dbReference>
<gene>
    <name evidence="2" type="ORF">GCM10022207_83110</name>
</gene>